<reference evidence="5 6" key="1">
    <citation type="submission" date="2014-02" db="EMBL/GenBank/DDBJ databases">
        <title>The Genome Sequence of Trichophyton interdigitale MR816.</title>
        <authorList>
            <consortium name="The Broad Institute Genomics Platform"/>
            <person name="Cuomo C.A."/>
            <person name="White T.C."/>
            <person name="Graser Y."/>
            <person name="Martinez-Rossi N."/>
            <person name="Heitman J."/>
            <person name="Young S.K."/>
            <person name="Zeng Q."/>
            <person name="Gargeya S."/>
            <person name="Abouelleil A."/>
            <person name="Alvarado L."/>
            <person name="Chapman S.B."/>
            <person name="Gainer-Dewar J."/>
            <person name="Goldberg J."/>
            <person name="Griggs A."/>
            <person name="Gujja S."/>
            <person name="Hansen M."/>
            <person name="Howarth C."/>
            <person name="Imamovic A."/>
            <person name="Larimer J."/>
            <person name="Martinez D."/>
            <person name="Murphy C."/>
            <person name="Pearson M.D."/>
            <person name="Persinoti G."/>
            <person name="Poon T."/>
            <person name="Priest M."/>
            <person name="Roberts A.D."/>
            <person name="Saif S."/>
            <person name="Shea T.D."/>
            <person name="Sykes S.N."/>
            <person name="Wortman J."/>
            <person name="Nusbaum C."/>
            <person name="Birren B."/>
        </authorList>
    </citation>
    <scope>NUCLEOTIDE SEQUENCE [LARGE SCALE GENOMIC DNA]</scope>
    <source>
        <strain evidence="5 6">MR816</strain>
    </source>
</reference>
<dbReference type="SUPFAM" id="SSF55874">
    <property type="entry name" value="ATPase domain of HSP90 chaperone/DNA topoisomerase II/histidine kinase"/>
    <property type="match status" value="1"/>
</dbReference>
<dbReference type="GO" id="GO:0016887">
    <property type="term" value="F:ATP hydrolysis activity"/>
    <property type="evidence" value="ECO:0007669"/>
    <property type="project" value="InterPro"/>
</dbReference>
<feature type="domain" description="DNA mismatch repair protein S5" evidence="4">
    <location>
        <begin position="217"/>
        <end position="362"/>
    </location>
</feature>
<dbReference type="STRING" id="1215338.A0A059JEM5"/>
<comment type="caution">
    <text evidence="5">The sequence shown here is derived from an EMBL/GenBank/DDBJ whole genome shotgun (WGS) entry which is preliminary data.</text>
</comment>
<evidence type="ECO:0000259" key="4">
    <source>
        <dbReference type="SMART" id="SM01340"/>
    </source>
</evidence>
<dbReference type="HOGENOM" id="CLU_011171_2_0_1"/>
<name>A0A059JEM5_TRIIM</name>
<dbReference type="OrthoDB" id="10263226at2759"/>
<dbReference type="InterPro" id="IPR002099">
    <property type="entry name" value="MutL/Mlh/PMS"/>
</dbReference>
<dbReference type="SUPFAM" id="SSF54211">
    <property type="entry name" value="Ribosomal protein S5 domain 2-like"/>
    <property type="match status" value="1"/>
</dbReference>
<dbReference type="InterPro" id="IPR036890">
    <property type="entry name" value="HATPase_C_sf"/>
</dbReference>
<feature type="region of interest" description="Disordered" evidence="3">
    <location>
        <begin position="433"/>
        <end position="453"/>
    </location>
</feature>
<dbReference type="InterPro" id="IPR013507">
    <property type="entry name" value="DNA_mismatch_S5_2-like"/>
</dbReference>
<feature type="region of interest" description="Disordered" evidence="3">
    <location>
        <begin position="478"/>
        <end position="540"/>
    </location>
</feature>
<accession>A0A059JEM5</accession>
<dbReference type="Gene3D" id="3.30.565.10">
    <property type="entry name" value="Histidine kinase-like ATPase, C-terminal domain"/>
    <property type="match status" value="1"/>
</dbReference>
<evidence type="ECO:0000313" key="5">
    <source>
        <dbReference type="EMBL" id="KDB26118.1"/>
    </source>
</evidence>
<comment type="similarity">
    <text evidence="1">Belongs to the DNA mismatch repair MutL/HexB family.</text>
</comment>
<feature type="compositionally biased region" description="Polar residues" evidence="3">
    <location>
        <begin position="504"/>
        <end position="517"/>
    </location>
</feature>
<dbReference type="GO" id="GO:0032389">
    <property type="term" value="C:MutLalpha complex"/>
    <property type="evidence" value="ECO:0007669"/>
    <property type="project" value="TreeGrafter"/>
</dbReference>
<dbReference type="EMBL" id="AOKY01000160">
    <property type="protein sequence ID" value="KDB26118.1"/>
    <property type="molecule type" value="Genomic_DNA"/>
</dbReference>
<dbReference type="OMA" id="YETTIPN"/>
<keyword evidence="6" id="KW-1185">Reference proteome</keyword>
<organism evidence="5 6">
    <name type="scientific">Trichophyton interdigitale (strain MR816)</name>
    <dbReference type="NCBI Taxonomy" id="1215338"/>
    <lineage>
        <taxon>Eukaryota</taxon>
        <taxon>Fungi</taxon>
        <taxon>Dikarya</taxon>
        <taxon>Ascomycota</taxon>
        <taxon>Pezizomycotina</taxon>
        <taxon>Eurotiomycetes</taxon>
        <taxon>Eurotiomycetidae</taxon>
        <taxon>Onygenales</taxon>
        <taxon>Arthrodermataceae</taxon>
        <taxon>Trichophyton</taxon>
    </lineage>
</organism>
<dbReference type="InterPro" id="IPR020568">
    <property type="entry name" value="Ribosomal_Su5_D2-typ_SF"/>
</dbReference>
<dbReference type="AlphaFoldDB" id="A0A059JEM5"/>
<dbReference type="FunFam" id="3.30.565.10:FF:000017">
    <property type="entry name" value="PMS1 homolog 1, mismatch repair system component"/>
    <property type="match status" value="1"/>
</dbReference>
<dbReference type="Proteomes" id="UP000024533">
    <property type="component" value="Unassembled WGS sequence"/>
</dbReference>
<proteinExistence type="inferred from homology"/>
<protein>
    <recommendedName>
        <fullName evidence="4">DNA mismatch repair protein S5 domain-containing protein</fullName>
    </recommendedName>
</protein>
<feature type="compositionally biased region" description="Polar residues" evidence="3">
    <location>
        <begin position="437"/>
        <end position="449"/>
    </location>
</feature>
<dbReference type="GO" id="GO:0005524">
    <property type="term" value="F:ATP binding"/>
    <property type="evidence" value="ECO:0007669"/>
    <property type="project" value="InterPro"/>
</dbReference>
<dbReference type="InterPro" id="IPR038973">
    <property type="entry name" value="MutL/Mlh/Pms-like"/>
</dbReference>
<dbReference type="Pfam" id="PF01119">
    <property type="entry name" value="DNA_mis_repair"/>
    <property type="match status" value="1"/>
</dbReference>
<dbReference type="PANTHER" id="PTHR10073:SF41">
    <property type="entry name" value="MISMATCH REPAIR PROTEIN, PUTATIVE (AFU_ORTHOLOGUE AFUA_8G05820)-RELATED"/>
    <property type="match status" value="1"/>
</dbReference>
<dbReference type="GO" id="GO:0061982">
    <property type="term" value="P:meiosis I cell cycle process"/>
    <property type="evidence" value="ECO:0007669"/>
    <property type="project" value="UniProtKB-ARBA"/>
</dbReference>
<dbReference type="Pfam" id="PF13589">
    <property type="entry name" value="HATPase_c_3"/>
    <property type="match status" value="1"/>
</dbReference>
<evidence type="ECO:0000313" key="6">
    <source>
        <dbReference type="Proteomes" id="UP000024533"/>
    </source>
</evidence>
<dbReference type="GO" id="GO:0030983">
    <property type="term" value="F:mismatched DNA binding"/>
    <property type="evidence" value="ECO:0007669"/>
    <property type="project" value="InterPro"/>
</dbReference>
<evidence type="ECO:0000256" key="1">
    <source>
        <dbReference type="ARBA" id="ARBA00006082"/>
    </source>
</evidence>
<dbReference type="Gene3D" id="3.30.230.10">
    <property type="match status" value="1"/>
</dbReference>
<dbReference type="InterPro" id="IPR014721">
    <property type="entry name" value="Ribsml_uS5_D2-typ_fold_subgr"/>
</dbReference>
<evidence type="ECO:0000256" key="3">
    <source>
        <dbReference type="SAM" id="MobiDB-lite"/>
    </source>
</evidence>
<dbReference type="SMART" id="SM01340">
    <property type="entry name" value="DNA_mis_repair"/>
    <property type="match status" value="1"/>
</dbReference>
<gene>
    <name evidence="5" type="ORF">H109_02125</name>
</gene>
<keyword evidence="2" id="KW-0227">DNA damage</keyword>
<dbReference type="GO" id="GO:0006298">
    <property type="term" value="P:mismatch repair"/>
    <property type="evidence" value="ECO:0007669"/>
    <property type="project" value="InterPro"/>
</dbReference>
<sequence length="729" mass="80225">MPIVALEEPAVRAIGSTSALSDSSSVVKELLDNALDAGATSIFLEISHNTLDIIQVKDNGSGILPSDRSLACKRNYTSKIQTKEDLKNVGGKSLGFRGQALASIAEMSHAVHITTRVLEEQVARTVKFGRDGEPISETPASHPIGTTVRVCNFLQSLPVRRQEAEKKSTKSILAIKKLLQGYAIARPKTRLSMRLLKSKEQDWIYAPSPSPSARDAISQIIGSTVISSCISLNSCHPVTRGRDSSDSVIEGHDTLTIHVSVVVPKPAAGKFNINHKGQFVIVDTRPLLTCRGFGKEVFKLFKSYYKTAVDSTRLEDPFMFLSLDCPPGIYDANIEPSKDDIVFEDNRAVLHIIESVFMDIYSPETSTIIPTPDTRQSYSSNQLTVDISSPASTKNCGRFRTNETLTPTINPWTLSLAAQRLRDPESHLLTPQREFQAPQNNLPPRSPNISMKGGRASMRQAKLSLHDNGRVSLFDTQSPRRRINGSPRTATPPQVPAPNITRGIETSLQTAERNSTRGNGGAHVTRPAPQTPPLSRARSITTRQQAPIAVTCSRSNDPIFPNPHYISERLHRNHSSDHENSGYCEIHPYKLTVPSGSRLHTVSTNLKSRFQPDLNQKCNHLTNHGKNSFSTEILRDQSQSPMECLPSMGPAYETTIPNGGEITQLADSIKLLVNTDQYVKSGSFMAAFSPVNSTGSISYWTNKLHTLAKKPSFQRRLRQLSFLTPDNPS</sequence>
<evidence type="ECO:0000256" key="2">
    <source>
        <dbReference type="ARBA" id="ARBA00022763"/>
    </source>
</evidence>
<dbReference type="NCBIfam" id="TIGR00585">
    <property type="entry name" value="mutl"/>
    <property type="match status" value="1"/>
</dbReference>
<dbReference type="GO" id="GO:0140664">
    <property type="term" value="F:ATP-dependent DNA damage sensor activity"/>
    <property type="evidence" value="ECO:0007669"/>
    <property type="project" value="InterPro"/>
</dbReference>
<dbReference type="PANTHER" id="PTHR10073">
    <property type="entry name" value="DNA MISMATCH REPAIR PROTEIN MLH, PMS, MUTL"/>
    <property type="match status" value="1"/>
</dbReference>